<organism evidence="1 2">
    <name type="scientific">Methanococcus maripaludis</name>
    <name type="common">Methanococcus deltae</name>
    <dbReference type="NCBI Taxonomy" id="39152"/>
    <lineage>
        <taxon>Archaea</taxon>
        <taxon>Methanobacteriati</taxon>
        <taxon>Methanobacteriota</taxon>
        <taxon>Methanomada group</taxon>
        <taxon>Methanococci</taxon>
        <taxon>Methanococcales</taxon>
        <taxon>Methanococcaceae</taxon>
        <taxon>Methanococcus</taxon>
    </lineage>
</organism>
<reference evidence="1 2" key="1">
    <citation type="submission" date="2020-07" db="EMBL/GenBank/DDBJ databases">
        <title>Genomic Encyclopedia of Type Strains, Phase IV (KMG-V): Genome sequencing to study the core and pangenomes of soil and plant-associated prokaryotes.</title>
        <authorList>
            <person name="Whitman W."/>
        </authorList>
    </citation>
    <scope>NUCLEOTIDE SEQUENCE [LARGE SCALE GENOMIC DNA]</scope>
    <source>
        <strain evidence="1 2">C13</strain>
    </source>
</reference>
<dbReference type="Proteomes" id="UP000567099">
    <property type="component" value="Unassembled WGS sequence"/>
</dbReference>
<protein>
    <recommendedName>
        <fullName evidence="3">Alpha/beta hydrolase</fullName>
    </recommendedName>
</protein>
<name>A0A7J9PNU9_METMI</name>
<accession>A0A7J9PNU9</accession>
<sequence length="235" mass="27622">MIKNNVIIDGIPAILWGEEQDRVFIAVHGNMSSKDDTVIQILSEIAVKNGYQVLSFDLPEHGDRKNDKTLCKVDICVNDLEKIMNYAKNRWNTINLFACSMGAYFSLLAYRNENLEKSLFLSPVVDMKRIIQNMMKWFNVTPERLEQEKEIGAPIGQKLYWDYFVYVNEHPIESWNFKTSILYGSKDDLCEYNTIDKFVKQFKCDLEIVESGEHYFHTKEQLNSFENWFEKKLND</sequence>
<evidence type="ECO:0008006" key="3">
    <source>
        <dbReference type="Google" id="ProtNLM"/>
    </source>
</evidence>
<dbReference type="InterPro" id="IPR029058">
    <property type="entry name" value="AB_hydrolase_fold"/>
</dbReference>
<dbReference type="AlphaFoldDB" id="A0A7J9PNU9"/>
<dbReference type="RefSeq" id="WP_181505136.1">
    <property type="nucleotide sequence ID" value="NZ_JACDUO010000001.1"/>
</dbReference>
<comment type="caution">
    <text evidence="1">The sequence shown here is derived from an EMBL/GenBank/DDBJ whole genome shotgun (WGS) entry which is preliminary data.</text>
</comment>
<evidence type="ECO:0000313" key="1">
    <source>
        <dbReference type="EMBL" id="MBA2864386.1"/>
    </source>
</evidence>
<dbReference type="Gene3D" id="3.40.50.1820">
    <property type="entry name" value="alpha/beta hydrolase"/>
    <property type="match status" value="1"/>
</dbReference>
<gene>
    <name evidence="1" type="ORF">HNP94_001386</name>
</gene>
<dbReference type="SUPFAM" id="SSF53474">
    <property type="entry name" value="alpha/beta-Hydrolases"/>
    <property type="match status" value="1"/>
</dbReference>
<evidence type="ECO:0000313" key="2">
    <source>
        <dbReference type="Proteomes" id="UP000567099"/>
    </source>
</evidence>
<dbReference type="EMBL" id="JACDUO010000001">
    <property type="protein sequence ID" value="MBA2864386.1"/>
    <property type="molecule type" value="Genomic_DNA"/>
</dbReference>
<proteinExistence type="predicted"/>